<keyword evidence="3" id="KW-0560">Oxidoreductase</keyword>
<keyword evidence="2" id="KW-0679">Respiratory chain</keyword>
<dbReference type="EMBL" id="JN700940">
    <property type="protein sequence ID" value="AET13211.1"/>
    <property type="molecule type" value="Genomic_DNA"/>
</dbReference>
<keyword evidence="2" id="KW-1133">Transmembrane helix</keyword>
<sequence>MISPVFAILTVISAVMVITSINPVHSIIWLVLSFIGSAMIFLQLQADFIALATLIIYVGAIAILFVFVIMMLNLSLLDIDYNVSLVLPLGIISVTSITSLVSGFNFSNHIDNYSDIIEIKNLSSLQVIGAELYSHYASFLILASIILLVGMIGAIVLTLDPTHNTKRQNNFIQISRDSHNLPKDINNINY</sequence>
<feature type="transmembrane region" description="Helical" evidence="2">
    <location>
        <begin position="6"/>
        <end position="22"/>
    </location>
</feature>
<evidence type="ECO:0000256" key="1">
    <source>
        <dbReference type="ARBA" id="ARBA00021095"/>
    </source>
</evidence>
<evidence type="ECO:0000313" key="3">
    <source>
        <dbReference type="EMBL" id="AET13211.1"/>
    </source>
</evidence>
<keyword evidence="2" id="KW-0812">Transmembrane</keyword>
<evidence type="ECO:0000256" key="2">
    <source>
        <dbReference type="RuleBase" id="RU004430"/>
    </source>
</evidence>
<dbReference type="InterPro" id="IPR001457">
    <property type="entry name" value="NADH_UbQ/plastoQ_OxRdtase_su6"/>
</dbReference>
<feature type="transmembrane region" description="Helical" evidence="2">
    <location>
        <begin position="84"/>
        <end position="104"/>
    </location>
</feature>
<name>G9ISK7_CATMO</name>
<dbReference type="PANTHER" id="PTHR33269">
    <property type="entry name" value="NADH-UBIQUINONE OXIDOREDUCTASE CHAIN 6"/>
    <property type="match status" value="1"/>
</dbReference>
<dbReference type="GO" id="GO:0031966">
    <property type="term" value="C:mitochondrial membrane"/>
    <property type="evidence" value="ECO:0007669"/>
    <property type="project" value="UniProtKB-SubCell"/>
</dbReference>
<keyword evidence="2" id="KW-0472">Membrane</keyword>
<keyword evidence="2" id="KW-0813">Transport</keyword>
<feature type="transmembrane region" description="Helical" evidence="2">
    <location>
        <begin position="27"/>
        <end position="44"/>
    </location>
</feature>
<keyword evidence="2" id="KW-0520">NAD</keyword>
<gene>
    <name evidence="3" type="primary">nad6</name>
</gene>
<accession>G9ISK7</accession>
<dbReference type="AlphaFoldDB" id="G9ISK7"/>
<feature type="transmembrane region" description="Helical" evidence="2">
    <location>
        <begin position="50"/>
        <end position="72"/>
    </location>
</feature>
<dbReference type="GO" id="GO:0008137">
    <property type="term" value="F:NADH dehydrogenase (ubiquinone) activity"/>
    <property type="evidence" value="ECO:0007669"/>
    <property type="project" value="UniProtKB-UniRule"/>
</dbReference>
<keyword evidence="2" id="KW-0830">Ubiquinone</keyword>
<feature type="transmembrane region" description="Helical" evidence="2">
    <location>
        <begin position="136"/>
        <end position="159"/>
    </location>
</feature>
<reference evidence="3" key="1">
    <citation type="journal article" date="2012" name="Genome Biol. Evol.">
        <title>Evolution of linear mitochondrial genomes in medusozoan cnidarians.</title>
        <authorList>
            <person name="Kayal E."/>
            <person name="Bentlage B."/>
            <person name="Collins A.G."/>
            <person name="Kayal M."/>
            <person name="Pirro S."/>
            <person name="Lavrov D.V."/>
        </authorList>
    </citation>
    <scope>NUCLEOTIDE SEQUENCE</scope>
</reference>
<organism evidence="3">
    <name type="scientific">Catostylus mosaicus</name>
    <name type="common">Blue blubber jellyfish</name>
    <dbReference type="NCBI Taxonomy" id="237413"/>
    <lineage>
        <taxon>Eukaryota</taxon>
        <taxon>Metazoa</taxon>
        <taxon>Cnidaria</taxon>
        <taxon>Scyphozoa</taxon>
        <taxon>Rhizostomeae</taxon>
        <taxon>Catostylidae</taxon>
        <taxon>Catostylus</taxon>
    </lineage>
</organism>
<comment type="similarity">
    <text evidence="2">Belongs to the complex I subunit 6 family.</text>
</comment>
<dbReference type="GO" id="GO:0016491">
    <property type="term" value="F:oxidoreductase activity"/>
    <property type="evidence" value="ECO:0007669"/>
    <property type="project" value="UniProtKB-KW"/>
</dbReference>
<dbReference type="Gene3D" id="1.20.120.1200">
    <property type="entry name" value="NADH-ubiquinone/plastoquinone oxidoreductase chain 6, subunit NuoJ"/>
    <property type="match status" value="1"/>
</dbReference>
<proteinExistence type="inferred from homology"/>
<keyword evidence="2" id="KW-0249">Electron transport</keyword>
<comment type="function">
    <text evidence="2">Core subunit of the mitochondrial membrane respiratory chain NADH dehydrogenase (Complex I) which catalyzes electron transfer from NADH through the respiratory chain, using ubiquinone as an electron acceptor. Essential for the catalytic activity and assembly of complex I.</text>
</comment>
<dbReference type="PANTHER" id="PTHR33269:SF17">
    <property type="entry name" value="NADH-UBIQUINONE OXIDOREDUCTASE CHAIN 6"/>
    <property type="match status" value="1"/>
</dbReference>
<geneLocation type="mitochondrion" evidence="3"/>
<comment type="subcellular location">
    <subcellularLocation>
        <location evidence="2">Mitochondrion membrane</location>
        <topology evidence="2">Multi-pass membrane protein</topology>
    </subcellularLocation>
</comment>
<dbReference type="EC" id="7.1.1.2" evidence="2"/>
<comment type="catalytic activity">
    <reaction evidence="2">
        <text>a ubiquinone + NADH + 5 H(+)(in) = a ubiquinol + NAD(+) + 4 H(+)(out)</text>
        <dbReference type="Rhea" id="RHEA:29091"/>
        <dbReference type="Rhea" id="RHEA-COMP:9565"/>
        <dbReference type="Rhea" id="RHEA-COMP:9566"/>
        <dbReference type="ChEBI" id="CHEBI:15378"/>
        <dbReference type="ChEBI" id="CHEBI:16389"/>
        <dbReference type="ChEBI" id="CHEBI:17976"/>
        <dbReference type="ChEBI" id="CHEBI:57540"/>
        <dbReference type="ChEBI" id="CHEBI:57945"/>
        <dbReference type="EC" id="7.1.1.2"/>
    </reaction>
</comment>
<protein>
    <recommendedName>
        <fullName evidence="1 2">NADH-ubiquinone oxidoreductase chain 6</fullName>
        <ecNumber evidence="2">7.1.1.2</ecNumber>
    </recommendedName>
</protein>
<keyword evidence="2" id="KW-1278">Translocase</keyword>
<dbReference type="Pfam" id="PF00499">
    <property type="entry name" value="Oxidored_q3"/>
    <property type="match status" value="1"/>
</dbReference>
<keyword evidence="2 3" id="KW-0496">Mitochondrion</keyword>
<dbReference type="InterPro" id="IPR042106">
    <property type="entry name" value="Nuo/plastoQ_OxRdtase_6_NuoJ"/>
</dbReference>